<dbReference type="PANTHER" id="PTHR33236">
    <property type="entry name" value="INTRAFLAGELLAR TRANSPORT PROTEIN 122 FAMILY PROTEIN-RELATED"/>
    <property type="match status" value="1"/>
</dbReference>
<sequence length="437" mass="49079">MLKCYTKPLSRINMNSIKANNPKVITIIVITILICAVTCHNAQDDIYDQTSKDIHKIYSPIQKSFIYPTLNSSDTYYMHYGQSLQEDHVISFNDVDPYQENDRDERFVSPFSVVRFSNSECTSDTNNLKGTCYTAWDCLTGVSGEADVNMDLYSCARGFGICCTSVLGCGGVSNNNCTWLRSPGYPSTVNSAFDCEQTITIEEDICQLRLTIDDLSLNYPDNTGTCTSDYLTVSQDNKFDKLCGVTKDNHFYLDVMHSMSNRVTFNFHLDFTSTFDRSWSIKVAKICCHSDEEVPRGCGQYYTGTSGIIKSLNHEAPSSNDYVLSGLNYAACVRMENGYCKATYDEPQHDDGWTTECNDIFERPGRTDAQLALINDNGDPKCRIGGTTNIEEPYAYSYLSPHMFKLDTTIDTTNTHLNSDAANNGGNYYITYEQTKC</sequence>
<evidence type="ECO:0000313" key="4">
    <source>
        <dbReference type="EMBL" id="CAL4069390.1"/>
    </source>
</evidence>
<evidence type="ECO:0000256" key="1">
    <source>
        <dbReference type="ARBA" id="ARBA00023157"/>
    </source>
</evidence>
<dbReference type="Pfam" id="PF26080">
    <property type="entry name" value="CUB_animal"/>
    <property type="match status" value="1"/>
</dbReference>
<feature type="domain" description="CUB" evidence="3">
    <location>
        <begin position="169"/>
        <end position="286"/>
    </location>
</feature>
<evidence type="ECO:0000256" key="2">
    <source>
        <dbReference type="PROSITE-ProRule" id="PRU00059"/>
    </source>
</evidence>
<comment type="caution">
    <text evidence="4">The sequence shown here is derived from an EMBL/GenBank/DDBJ whole genome shotgun (WGS) entry which is preliminary data.</text>
</comment>
<dbReference type="SMART" id="SM00042">
    <property type="entry name" value="CUB"/>
    <property type="match status" value="1"/>
</dbReference>
<dbReference type="AlphaFoldDB" id="A0AAV2Q5V7"/>
<dbReference type="SUPFAM" id="SSF49854">
    <property type="entry name" value="Spermadhesin, CUB domain"/>
    <property type="match status" value="1"/>
</dbReference>
<evidence type="ECO:0000259" key="3">
    <source>
        <dbReference type="PROSITE" id="PS01180"/>
    </source>
</evidence>
<dbReference type="InterPro" id="IPR058698">
    <property type="entry name" value="CUB_metazoa"/>
</dbReference>
<keyword evidence="1 2" id="KW-1015">Disulfide bond</keyword>
<gene>
    <name evidence="4" type="ORF">MNOR_LOCUS7811</name>
</gene>
<proteinExistence type="predicted"/>
<organism evidence="4 5">
    <name type="scientific">Meganyctiphanes norvegica</name>
    <name type="common">Northern krill</name>
    <name type="synonym">Thysanopoda norvegica</name>
    <dbReference type="NCBI Taxonomy" id="48144"/>
    <lineage>
        <taxon>Eukaryota</taxon>
        <taxon>Metazoa</taxon>
        <taxon>Ecdysozoa</taxon>
        <taxon>Arthropoda</taxon>
        <taxon>Crustacea</taxon>
        <taxon>Multicrustacea</taxon>
        <taxon>Malacostraca</taxon>
        <taxon>Eumalacostraca</taxon>
        <taxon>Eucarida</taxon>
        <taxon>Euphausiacea</taxon>
        <taxon>Euphausiidae</taxon>
        <taxon>Meganyctiphanes</taxon>
    </lineage>
</organism>
<dbReference type="PANTHER" id="PTHR33236:SF11">
    <property type="entry name" value="CUB DOMAIN-CONTAINING PROTEIN"/>
    <property type="match status" value="1"/>
</dbReference>
<dbReference type="EMBL" id="CAXKWB010003511">
    <property type="protein sequence ID" value="CAL4069390.1"/>
    <property type="molecule type" value="Genomic_DNA"/>
</dbReference>
<dbReference type="CDD" id="cd00041">
    <property type="entry name" value="CUB"/>
    <property type="match status" value="1"/>
</dbReference>
<dbReference type="Pfam" id="PF00431">
    <property type="entry name" value="CUB"/>
    <property type="match status" value="1"/>
</dbReference>
<comment type="caution">
    <text evidence="2">Lacks conserved residue(s) required for the propagation of feature annotation.</text>
</comment>
<protein>
    <recommendedName>
        <fullName evidence="3">CUB domain-containing protein</fullName>
    </recommendedName>
</protein>
<feature type="disulfide bond" evidence="2">
    <location>
        <begin position="226"/>
        <end position="243"/>
    </location>
</feature>
<accession>A0AAV2Q5V7</accession>
<dbReference type="Gene3D" id="2.60.120.290">
    <property type="entry name" value="Spermadhesin, CUB domain"/>
    <property type="match status" value="1"/>
</dbReference>
<dbReference type="InterPro" id="IPR000859">
    <property type="entry name" value="CUB_dom"/>
</dbReference>
<keyword evidence="5" id="KW-1185">Reference proteome</keyword>
<reference evidence="4 5" key="1">
    <citation type="submission" date="2024-05" db="EMBL/GenBank/DDBJ databases">
        <authorList>
            <person name="Wallberg A."/>
        </authorList>
    </citation>
    <scope>NUCLEOTIDE SEQUENCE [LARGE SCALE GENOMIC DNA]</scope>
</reference>
<name>A0AAV2Q5V7_MEGNR</name>
<evidence type="ECO:0000313" key="5">
    <source>
        <dbReference type="Proteomes" id="UP001497623"/>
    </source>
</evidence>
<dbReference type="Proteomes" id="UP001497623">
    <property type="component" value="Unassembled WGS sequence"/>
</dbReference>
<dbReference type="InterPro" id="IPR035914">
    <property type="entry name" value="Sperma_CUB_dom_sf"/>
</dbReference>
<dbReference type="PROSITE" id="PS01180">
    <property type="entry name" value="CUB"/>
    <property type="match status" value="1"/>
</dbReference>